<evidence type="ECO:0000313" key="3">
    <source>
        <dbReference type="Proteomes" id="UP000623467"/>
    </source>
</evidence>
<feature type="compositionally biased region" description="Acidic residues" evidence="1">
    <location>
        <begin position="109"/>
        <end position="123"/>
    </location>
</feature>
<comment type="caution">
    <text evidence="2">The sequence shown here is derived from an EMBL/GenBank/DDBJ whole genome shotgun (WGS) entry which is preliminary data.</text>
</comment>
<organism evidence="2 3">
    <name type="scientific">Mycena sanguinolenta</name>
    <dbReference type="NCBI Taxonomy" id="230812"/>
    <lineage>
        <taxon>Eukaryota</taxon>
        <taxon>Fungi</taxon>
        <taxon>Dikarya</taxon>
        <taxon>Basidiomycota</taxon>
        <taxon>Agaricomycotina</taxon>
        <taxon>Agaricomycetes</taxon>
        <taxon>Agaricomycetidae</taxon>
        <taxon>Agaricales</taxon>
        <taxon>Marasmiineae</taxon>
        <taxon>Mycenaceae</taxon>
        <taxon>Mycena</taxon>
    </lineage>
</organism>
<dbReference type="OrthoDB" id="298939at2759"/>
<feature type="compositionally biased region" description="Acidic residues" evidence="1">
    <location>
        <begin position="169"/>
        <end position="178"/>
    </location>
</feature>
<evidence type="ECO:0000313" key="2">
    <source>
        <dbReference type="EMBL" id="KAF7339332.1"/>
    </source>
</evidence>
<dbReference type="GO" id="GO:0016829">
    <property type="term" value="F:lyase activity"/>
    <property type="evidence" value="ECO:0007669"/>
    <property type="project" value="UniProtKB-KW"/>
</dbReference>
<feature type="region of interest" description="Disordered" evidence="1">
    <location>
        <begin position="163"/>
        <end position="214"/>
    </location>
</feature>
<sequence>MAQGFPRSHASNSGWWAGVPSGERLNFSHLLPIPPDALTLTRGALIEVEYTIRVSLNASFTGVCVDLPLRIVNLLSLDPPPLPTCDMYARSQSLGAETPQSASSNPNDQDCDSSDTSNGDENDGVFQTSCPEDAQDEFQLGNLSMCDDAEDLVHHAMVSAQIHQTTEQAAEEPSEPETPEPSSSTEPDPHSDPASGPISRPSRPRVQSSFPPTCSKEARTRCYRAAVFFASLRTGRLLRWRQKRLRTPLKV</sequence>
<feature type="compositionally biased region" description="Polar residues" evidence="1">
    <location>
        <begin position="93"/>
        <end position="108"/>
    </location>
</feature>
<dbReference type="AlphaFoldDB" id="A0A8H6XDY4"/>
<gene>
    <name evidence="2" type="ORF">MSAN_02146900</name>
</gene>
<keyword evidence="3" id="KW-1185">Reference proteome</keyword>
<reference evidence="2" key="1">
    <citation type="submission" date="2020-05" db="EMBL/GenBank/DDBJ databases">
        <title>Mycena genomes resolve the evolution of fungal bioluminescence.</title>
        <authorList>
            <person name="Tsai I.J."/>
        </authorList>
    </citation>
    <scope>NUCLEOTIDE SEQUENCE</scope>
    <source>
        <strain evidence="2">160909Yilan</strain>
    </source>
</reference>
<name>A0A8H6XDY4_9AGAR</name>
<accession>A0A8H6XDY4</accession>
<protein>
    <submittedName>
        <fullName evidence="2">Polysaccharide lyase family 8 protein</fullName>
    </submittedName>
</protein>
<keyword evidence="2" id="KW-0456">Lyase</keyword>
<evidence type="ECO:0000256" key="1">
    <source>
        <dbReference type="SAM" id="MobiDB-lite"/>
    </source>
</evidence>
<dbReference type="EMBL" id="JACAZH010000031">
    <property type="protein sequence ID" value="KAF7339332.1"/>
    <property type="molecule type" value="Genomic_DNA"/>
</dbReference>
<feature type="region of interest" description="Disordered" evidence="1">
    <location>
        <begin position="93"/>
        <end position="129"/>
    </location>
</feature>
<proteinExistence type="predicted"/>
<dbReference type="Proteomes" id="UP000623467">
    <property type="component" value="Unassembled WGS sequence"/>
</dbReference>